<proteinExistence type="predicted"/>
<feature type="domain" description="DUF4037" evidence="2">
    <location>
        <begin position="124"/>
        <end position="214"/>
    </location>
</feature>
<feature type="coiled-coil region" evidence="1">
    <location>
        <begin position="240"/>
        <end position="267"/>
    </location>
</feature>
<accession>A0A419T909</accession>
<sequence length="271" mass="31152">MDILLAKDNLVREISECEAVKGIAQTGDISAKLVSGQSDIDLFVLCTNIPVQEERKRIYSLFSDQYSECTLNVCNGGNWGYGDILLIGGIEIMPMYFTIDEMESYLKETLQGKHLGMIGGFYPTGRLSSVETINILYEEGSTWTDLKELVKRSPSELFEKLYQHHIIRVLNDEDLGRVILRKEVLFYHQVLESSFDHLLQALFALNHTYFPSRKRMEEYIHGFENKPINCYGRLLKIIEMATSSETMEESVNDLKELTREIQNVEFIIKQG</sequence>
<dbReference type="Pfam" id="PF13228">
    <property type="entry name" value="DUF4037"/>
    <property type="match status" value="1"/>
</dbReference>
<dbReference type="AlphaFoldDB" id="A0A419T909"/>
<organism evidence="3 4">
    <name type="scientific">Lacrimispora algidixylanolytica</name>
    <dbReference type="NCBI Taxonomy" id="94868"/>
    <lineage>
        <taxon>Bacteria</taxon>
        <taxon>Bacillati</taxon>
        <taxon>Bacillota</taxon>
        <taxon>Clostridia</taxon>
        <taxon>Lachnospirales</taxon>
        <taxon>Lachnospiraceae</taxon>
        <taxon>Lacrimispora</taxon>
    </lineage>
</organism>
<gene>
    <name evidence="3" type="ORF">BET01_12390</name>
</gene>
<evidence type="ECO:0000256" key="1">
    <source>
        <dbReference type="SAM" id="Coils"/>
    </source>
</evidence>
<reference evidence="3 4" key="1">
    <citation type="submission" date="2016-08" db="EMBL/GenBank/DDBJ databases">
        <title>A new outlook on sporulation: Clostridium algidixylanolyticum.</title>
        <authorList>
            <person name="Poppleton D.I."/>
            <person name="Gribaldo S."/>
        </authorList>
    </citation>
    <scope>NUCLEOTIDE SEQUENCE [LARGE SCALE GENOMIC DNA]</scope>
    <source>
        <strain evidence="3 4">SPL73</strain>
    </source>
</reference>
<protein>
    <recommendedName>
        <fullName evidence="2">DUF4037 domain-containing protein</fullName>
    </recommendedName>
</protein>
<comment type="caution">
    <text evidence="3">The sequence shown here is derived from an EMBL/GenBank/DDBJ whole genome shotgun (WGS) entry which is preliminary data.</text>
</comment>
<dbReference type="EMBL" id="MCIA01000003">
    <property type="protein sequence ID" value="RKD33958.1"/>
    <property type="molecule type" value="Genomic_DNA"/>
</dbReference>
<keyword evidence="4" id="KW-1185">Reference proteome</keyword>
<evidence type="ECO:0000313" key="4">
    <source>
        <dbReference type="Proteomes" id="UP000284277"/>
    </source>
</evidence>
<keyword evidence="1" id="KW-0175">Coiled coil</keyword>
<dbReference type="OrthoDB" id="2034917at2"/>
<dbReference type="Proteomes" id="UP000284277">
    <property type="component" value="Unassembled WGS sequence"/>
</dbReference>
<dbReference type="InterPro" id="IPR025117">
    <property type="entry name" value="DUF4037"/>
</dbReference>
<name>A0A419T909_9FIRM</name>
<evidence type="ECO:0000259" key="2">
    <source>
        <dbReference type="Pfam" id="PF13228"/>
    </source>
</evidence>
<evidence type="ECO:0000313" key="3">
    <source>
        <dbReference type="EMBL" id="RKD33958.1"/>
    </source>
</evidence>
<dbReference type="RefSeq" id="WP_120195386.1">
    <property type="nucleotide sequence ID" value="NZ_MCIA01000003.1"/>
</dbReference>